<feature type="signal peptide" evidence="1">
    <location>
        <begin position="1"/>
        <end position="32"/>
    </location>
</feature>
<comment type="caution">
    <text evidence="2">The sequence shown here is derived from an EMBL/GenBank/DDBJ whole genome shotgun (WGS) entry which is preliminary data.</text>
</comment>
<evidence type="ECO:0000313" key="2">
    <source>
        <dbReference type="EMBL" id="RAI56026.1"/>
    </source>
</evidence>
<sequence>MPPRAFAGAPAAFPRRRALLALAVLPAGQARAASPEAARLRQAAGGTLAQLAAQPAVAAPLRGAARGRQQKVYDGLHAPGPPVALWEGRWLVGWSCADPAPGGGCRERGLFLAIDAETERLFLMLLVDGVPDFLAPARTGRWPAALAAPFAEFAADLAHPPVFDQP</sequence>
<evidence type="ECO:0000256" key="1">
    <source>
        <dbReference type="SAM" id="SignalP"/>
    </source>
</evidence>
<organism evidence="2 3">
    <name type="scientific">Roseicella frigidaeris</name>
    <dbReference type="NCBI Taxonomy" id="2230885"/>
    <lineage>
        <taxon>Bacteria</taxon>
        <taxon>Pseudomonadati</taxon>
        <taxon>Pseudomonadota</taxon>
        <taxon>Alphaproteobacteria</taxon>
        <taxon>Acetobacterales</taxon>
        <taxon>Roseomonadaceae</taxon>
        <taxon>Roseicella</taxon>
    </lineage>
</organism>
<dbReference type="AlphaFoldDB" id="A0A327M0G0"/>
<gene>
    <name evidence="2" type="ORF">DOO78_23095</name>
</gene>
<accession>A0A327M0G0</accession>
<proteinExistence type="predicted"/>
<evidence type="ECO:0000313" key="3">
    <source>
        <dbReference type="Proteomes" id="UP000249065"/>
    </source>
</evidence>
<keyword evidence="1" id="KW-0732">Signal</keyword>
<name>A0A327M0G0_9PROT</name>
<feature type="chain" id="PRO_5016445854" evidence="1">
    <location>
        <begin position="33"/>
        <end position="166"/>
    </location>
</feature>
<dbReference type="EMBL" id="QLIX01000028">
    <property type="protein sequence ID" value="RAI56026.1"/>
    <property type="molecule type" value="Genomic_DNA"/>
</dbReference>
<protein>
    <submittedName>
        <fullName evidence="2">Uncharacterized protein</fullName>
    </submittedName>
</protein>
<reference evidence="3" key="1">
    <citation type="submission" date="2018-06" db="EMBL/GenBank/DDBJ databases">
        <authorList>
            <person name="Khan S.A."/>
        </authorList>
    </citation>
    <scope>NUCLEOTIDE SEQUENCE [LARGE SCALE GENOMIC DNA]</scope>
    <source>
        <strain evidence="3">DB-1506</strain>
    </source>
</reference>
<dbReference type="Proteomes" id="UP000249065">
    <property type="component" value="Unassembled WGS sequence"/>
</dbReference>
<keyword evidence="3" id="KW-1185">Reference proteome</keyword>